<organism evidence="2 3">
    <name type="scientific">Puccinia striiformis f. sp. tritici PST-78</name>
    <dbReference type="NCBI Taxonomy" id="1165861"/>
    <lineage>
        <taxon>Eukaryota</taxon>
        <taxon>Fungi</taxon>
        <taxon>Dikarya</taxon>
        <taxon>Basidiomycota</taxon>
        <taxon>Pucciniomycotina</taxon>
        <taxon>Pucciniomycetes</taxon>
        <taxon>Pucciniales</taxon>
        <taxon>Pucciniaceae</taxon>
        <taxon>Puccinia</taxon>
    </lineage>
</organism>
<dbReference type="STRING" id="1165861.A0A0L0UIY0"/>
<feature type="compositionally biased region" description="Low complexity" evidence="1">
    <location>
        <begin position="39"/>
        <end position="52"/>
    </location>
</feature>
<dbReference type="Proteomes" id="UP000054564">
    <property type="component" value="Unassembled WGS sequence"/>
</dbReference>
<dbReference type="EMBL" id="AJIL01008619">
    <property type="protein sequence ID" value="KNE86679.1"/>
    <property type="molecule type" value="Genomic_DNA"/>
</dbReference>
<sequence length="134" mass="14560">MPVRHGPFPPATSILSEHELSRQQRSASRASRISHVGKSTPTSSPVSSTASTQIPPEGSPEAFRRFSYDQHGGSVLNERSDSHSGHKRSVSRTSNNTHHGKSDSTHTTRSSKESSVQDDSQAESKNQDPLLTEN</sequence>
<evidence type="ECO:0000256" key="1">
    <source>
        <dbReference type="SAM" id="MobiDB-lite"/>
    </source>
</evidence>
<name>A0A0L0UIY0_9BASI</name>
<accession>A0A0L0UIY0</accession>
<feature type="region of interest" description="Disordered" evidence="1">
    <location>
        <begin position="1"/>
        <end position="134"/>
    </location>
</feature>
<proteinExistence type="predicted"/>
<keyword evidence="3" id="KW-1185">Reference proteome</keyword>
<feature type="compositionally biased region" description="Basic and acidic residues" evidence="1">
    <location>
        <begin position="100"/>
        <end position="112"/>
    </location>
</feature>
<evidence type="ECO:0000313" key="2">
    <source>
        <dbReference type="EMBL" id="KNE86679.1"/>
    </source>
</evidence>
<dbReference type="AlphaFoldDB" id="A0A0L0UIY0"/>
<comment type="caution">
    <text evidence="2">The sequence shown here is derived from an EMBL/GenBank/DDBJ whole genome shotgun (WGS) entry which is preliminary data.</text>
</comment>
<gene>
    <name evidence="2" type="ORF">PSTG_19957</name>
</gene>
<evidence type="ECO:0000313" key="3">
    <source>
        <dbReference type="Proteomes" id="UP000054564"/>
    </source>
</evidence>
<feature type="compositionally biased region" description="Polar residues" evidence="1">
    <location>
        <begin position="113"/>
        <end position="134"/>
    </location>
</feature>
<reference evidence="3" key="1">
    <citation type="submission" date="2014-03" db="EMBL/GenBank/DDBJ databases">
        <title>The Genome Sequence of Puccinia striiformis f. sp. tritici PST-78.</title>
        <authorList>
            <consortium name="The Broad Institute Genome Sequencing Platform"/>
            <person name="Cuomo C."/>
            <person name="Hulbert S."/>
            <person name="Chen X."/>
            <person name="Walker B."/>
            <person name="Young S.K."/>
            <person name="Zeng Q."/>
            <person name="Gargeya S."/>
            <person name="Fitzgerald M."/>
            <person name="Haas B."/>
            <person name="Abouelleil A."/>
            <person name="Alvarado L."/>
            <person name="Arachchi H.M."/>
            <person name="Berlin A.M."/>
            <person name="Chapman S.B."/>
            <person name="Goldberg J."/>
            <person name="Griggs A."/>
            <person name="Gujja S."/>
            <person name="Hansen M."/>
            <person name="Howarth C."/>
            <person name="Imamovic A."/>
            <person name="Larimer J."/>
            <person name="McCowan C."/>
            <person name="Montmayeur A."/>
            <person name="Murphy C."/>
            <person name="Neiman D."/>
            <person name="Pearson M."/>
            <person name="Priest M."/>
            <person name="Roberts A."/>
            <person name="Saif S."/>
            <person name="Shea T."/>
            <person name="Sisk P."/>
            <person name="Sykes S."/>
            <person name="Wortman J."/>
            <person name="Nusbaum C."/>
            <person name="Birren B."/>
        </authorList>
    </citation>
    <scope>NUCLEOTIDE SEQUENCE [LARGE SCALE GENOMIC DNA]</scope>
    <source>
        <strain evidence="3">race PST-78</strain>
    </source>
</reference>
<protein>
    <submittedName>
        <fullName evidence="2">Uncharacterized protein</fullName>
    </submittedName>
</protein>
<feature type="non-terminal residue" evidence="2">
    <location>
        <position position="134"/>
    </location>
</feature>